<dbReference type="Gene3D" id="4.10.110.10">
    <property type="entry name" value="Spasmolytic Protein, domain 1"/>
    <property type="match status" value="1"/>
</dbReference>
<dbReference type="PANTHER" id="PTHR22762">
    <property type="entry name" value="ALPHA-GLUCOSIDASE"/>
    <property type="match status" value="1"/>
</dbReference>
<dbReference type="InterPro" id="IPR000322">
    <property type="entry name" value="Glyco_hydro_31_TIM"/>
</dbReference>
<evidence type="ECO:0000256" key="4">
    <source>
        <dbReference type="RuleBase" id="RU361185"/>
    </source>
</evidence>
<dbReference type="PANTHER" id="PTHR22762:SF133">
    <property type="entry name" value="P-TYPE DOMAIN-CONTAINING PROTEIN"/>
    <property type="match status" value="1"/>
</dbReference>
<dbReference type="Gene3D" id="2.60.40.1760">
    <property type="entry name" value="glycosyl hydrolase (family 31)"/>
    <property type="match status" value="1"/>
</dbReference>
<reference evidence="6" key="1">
    <citation type="journal article" date="2011" name="Genome Res.">
        <title>Deep small RNA sequencing from the nematode Ascaris reveals conservation, functional diversification, and novel developmental profiles.</title>
        <authorList>
            <person name="Wang J."/>
            <person name="Czech B."/>
            <person name="Crunk A."/>
            <person name="Wallace A."/>
            <person name="Mitreva M."/>
            <person name="Hannon G.J."/>
            <person name="Davis R.E."/>
        </authorList>
    </citation>
    <scope>NUCLEOTIDE SEQUENCE</scope>
</reference>
<dbReference type="Pfam" id="PF21365">
    <property type="entry name" value="Glyco_hydro_31_3rd"/>
    <property type="match status" value="1"/>
</dbReference>
<accession>F1KX94</accession>
<dbReference type="Pfam" id="PF00088">
    <property type="entry name" value="Trefoil"/>
    <property type="match status" value="1"/>
</dbReference>
<dbReference type="PROSITE" id="PS51448">
    <property type="entry name" value="P_TREFOIL_2"/>
    <property type="match status" value="1"/>
</dbReference>
<proteinExistence type="evidence at transcript level"/>
<dbReference type="InterPro" id="IPR044913">
    <property type="entry name" value="P_trefoil_dom_sf"/>
</dbReference>
<dbReference type="GO" id="GO:0005975">
    <property type="term" value="P:carbohydrate metabolic process"/>
    <property type="evidence" value="ECO:0007669"/>
    <property type="project" value="InterPro"/>
</dbReference>
<dbReference type="AlphaFoldDB" id="F1KX94"/>
<evidence type="ECO:0000256" key="1">
    <source>
        <dbReference type="ARBA" id="ARBA00007806"/>
    </source>
</evidence>
<evidence type="ECO:0000256" key="3">
    <source>
        <dbReference type="PROSITE-ProRule" id="PRU00779"/>
    </source>
</evidence>
<dbReference type="Pfam" id="PF01055">
    <property type="entry name" value="Glyco_hydro_31_2nd"/>
    <property type="match status" value="1"/>
</dbReference>
<comment type="similarity">
    <text evidence="1 4">Belongs to the glycosyl hydrolase 31 family.</text>
</comment>
<evidence type="ECO:0000256" key="2">
    <source>
        <dbReference type="ARBA" id="ARBA00023157"/>
    </source>
</evidence>
<dbReference type="GO" id="GO:0004558">
    <property type="term" value="F:alpha-1,4-glucosidase activity"/>
    <property type="evidence" value="ECO:0007669"/>
    <property type="project" value="TreeGrafter"/>
</dbReference>
<dbReference type="Gene3D" id="3.20.20.80">
    <property type="entry name" value="Glycosidases"/>
    <property type="match status" value="1"/>
</dbReference>
<dbReference type="SUPFAM" id="SSF57492">
    <property type="entry name" value="Trefoil"/>
    <property type="match status" value="1"/>
</dbReference>
<name>F1KX94_ASCSU</name>
<dbReference type="InterPro" id="IPR048395">
    <property type="entry name" value="Glyco_hydro_31_C"/>
</dbReference>
<sequence>MEAATSKRPLVLTRSSFPSGGRYAGHWLGDNLAAWGDLQVSISGIQDFSMFGIPYVGADICGFRGSTTEGLCLRWHQLGAFYTFSRNHNDIGQIRQDPAAWPKVAAATRKSFLFRYRYLPYLYTLHYFAATSGSTVVRPLFFEFPKDHLARFNDGEFMWGEAMLIIPAIDILPDVYAYLPQDASWYSLRDADYGIKTASGLEFVNAGIEDVLPVFIRGGYIIPRQAPEMTTIASRKNPLELVIALNDMAEASGRLFWDDGESPITPNCCSTYQFEMRANSTHAEFTVTGYAANITIPPLNVIDIFGYDWLPHFEAAVVNGVPRSLSDCASYDSAKRVVSINCTNLLDISSVGKSISWSNTYSETVDPDKRVECFPAPGTTQLESRCAQVGCIYDRLPEFGIPACYFPPKSGYVKTGTTSDGVVLESYRPVSNPYGDNISPIFFKYSRIGSTLNIRIGPEGRYEPPLNLPRESYDIGEELVVEQTTETGVFAFKVKRPSANESIWDTTIGGLMFADQYIQSEEAISKRKYMGHHNWWINVR</sequence>
<dbReference type="EMBL" id="JI167426">
    <property type="protein sequence ID" value="ADY42498.1"/>
    <property type="molecule type" value="mRNA"/>
</dbReference>
<evidence type="ECO:0000313" key="6">
    <source>
        <dbReference type="EMBL" id="ADY42498.1"/>
    </source>
</evidence>
<dbReference type="GO" id="GO:0016020">
    <property type="term" value="C:membrane"/>
    <property type="evidence" value="ECO:0007669"/>
    <property type="project" value="UniProtKB-SubCell"/>
</dbReference>
<dbReference type="Gene3D" id="2.60.40.1180">
    <property type="entry name" value="Golgi alpha-mannosidase II"/>
    <property type="match status" value="2"/>
</dbReference>
<dbReference type="CDD" id="cd00111">
    <property type="entry name" value="Trefoil"/>
    <property type="match status" value="1"/>
</dbReference>
<keyword evidence="4" id="KW-0326">Glycosidase</keyword>
<keyword evidence="4" id="KW-0378">Hydrolase</keyword>
<keyword evidence="2" id="KW-1015">Disulfide bond</keyword>
<comment type="caution">
    <text evidence="3">Lacks conserved residue(s) required for the propagation of feature annotation.</text>
</comment>
<dbReference type="InterPro" id="IPR013780">
    <property type="entry name" value="Glyco_hydro_b"/>
</dbReference>
<protein>
    <submittedName>
        <fullName evidence="6">Sucrase-isomaltase</fullName>
    </submittedName>
</protein>
<dbReference type="SUPFAM" id="SSF51011">
    <property type="entry name" value="Glycosyl hydrolase domain"/>
    <property type="match status" value="1"/>
</dbReference>
<feature type="domain" description="P-type" evidence="5">
    <location>
        <begin position="359"/>
        <end position="408"/>
    </location>
</feature>
<organism evidence="6">
    <name type="scientific">Ascaris suum</name>
    <name type="common">Pig roundworm</name>
    <name type="synonym">Ascaris lumbricoides</name>
    <dbReference type="NCBI Taxonomy" id="6253"/>
    <lineage>
        <taxon>Eukaryota</taxon>
        <taxon>Metazoa</taxon>
        <taxon>Ecdysozoa</taxon>
        <taxon>Nematoda</taxon>
        <taxon>Chromadorea</taxon>
        <taxon>Rhabditida</taxon>
        <taxon>Spirurina</taxon>
        <taxon>Ascaridomorpha</taxon>
        <taxon>Ascaridoidea</taxon>
        <taxon>Ascarididae</taxon>
        <taxon>Ascaris</taxon>
    </lineage>
</organism>
<dbReference type="SMART" id="SM00018">
    <property type="entry name" value="PD"/>
    <property type="match status" value="1"/>
</dbReference>
<evidence type="ECO:0000259" key="5">
    <source>
        <dbReference type="PROSITE" id="PS51448"/>
    </source>
</evidence>
<dbReference type="SUPFAM" id="SSF51445">
    <property type="entry name" value="(Trans)glycosidases"/>
    <property type="match status" value="1"/>
</dbReference>
<dbReference type="InterPro" id="IPR017853">
    <property type="entry name" value="GH"/>
</dbReference>
<dbReference type="InterPro" id="IPR000519">
    <property type="entry name" value="P_trefoil_dom"/>
</dbReference>